<name>A6I5B7_RAT</name>
<feature type="non-terminal residue" evidence="1">
    <location>
        <position position="45"/>
    </location>
</feature>
<accession>A6I5B7</accession>
<dbReference type="Proteomes" id="UP000234681">
    <property type="component" value="Chromosome 2"/>
</dbReference>
<evidence type="ECO:0000313" key="1">
    <source>
        <dbReference type="EMBL" id="EDM10224.1"/>
    </source>
</evidence>
<proteinExistence type="predicted"/>
<evidence type="ECO:0000313" key="2">
    <source>
        <dbReference type="Proteomes" id="UP000234681"/>
    </source>
</evidence>
<organism evidence="1 2">
    <name type="scientific">Rattus norvegicus</name>
    <name type="common">Rat</name>
    <dbReference type="NCBI Taxonomy" id="10116"/>
    <lineage>
        <taxon>Eukaryota</taxon>
        <taxon>Metazoa</taxon>
        <taxon>Chordata</taxon>
        <taxon>Craniata</taxon>
        <taxon>Vertebrata</taxon>
        <taxon>Euteleostomi</taxon>
        <taxon>Mammalia</taxon>
        <taxon>Eutheria</taxon>
        <taxon>Euarchontoglires</taxon>
        <taxon>Glires</taxon>
        <taxon>Rodentia</taxon>
        <taxon>Myomorpha</taxon>
        <taxon>Muroidea</taxon>
        <taxon>Muridae</taxon>
        <taxon>Murinae</taxon>
        <taxon>Rattus</taxon>
    </lineage>
</organism>
<gene>
    <name evidence="1" type="ORF">rCG_44520</name>
</gene>
<dbReference type="AlphaFoldDB" id="A6I5B7"/>
<protein>
    <submittedName>
        <fullName evidence="1">RCG44520</fullName>
    </submittedName>
</protein>
<sequence length="45" mass="4984">MVVHACNPNYSQRQFEASLGYTLSSKLARATRQCPVSKGTRKAIN</sequence>
<reference evidence="2" key="1">
    <citation type="submission" date="2005-09" db="EMBL/GenBank/DDBJ databases">
        <authorList>
            <person name="Mural R.J."/>
            <person name="Li P.W."/>
            <person name="Adams M.D."/>
            <person name="Amanatides P.G."/>
            <person name="Baden-Tillson H."/>
            <person name="Barnstead M."/>
            <person name="Chin S.H."/>
            <person name="Dew I."/>
            <person name="Evans C.A."/>
            <person name="Ferriera S."/>
            <person name="Flanigan M."/>
            <person name="Fosler C."/>
            <person name="Glodek A."/>
            <person name="Gu Z."/>
            <person name="Holt R.A."/>
            <person name="Jennings D."/>
            <person name="Kraft C.L."/>
            <person name="Lu F."/>
            <person name="Nguyen T."/>
            <person name="Nusskern D.R."/>
            <person name="Pfannkoch C.M."/>
            <person name="Sitter C."/>
            <person name="Sutton G.G."/>
            <person name="Venter J.C."/>
            <person name="Wang Z."/>
            <person name="Woodage T."/>
            <person name="Zheng X.H."/>
            <person name="Zhong F."/>
        </authorList>
    </citation>
    <scope>NUCLEOTIDE SEQUENCE [LARGE SCALE GENOMIC DNA]</scope>
    <source>
        <strain>BN</strain>
        <strain evidence="2">Sprague-Dawley</strain>
    </source>
</reference>
<dbReference type="EMBL" id="CH473955">
    <property type="protein sequence ID" value="EDM10224.1"/>
    <property type="molecule type" value="Genomic_DNA"/>
</dbReference>